<dbReference type="InterPro" id="IPR037914">
    <property type="entry name" value="SpoVT-AbrB_sf"/>
</dbReference>
<proteinExistence type="predicted"/>
<protein>
    <recommendedName>
        <fullName evidence="1">SpoVT-AbrB domain-containing protein</fullName>
    </recommendedName>
</protein>
<reference evidence="2" key="1">
    <citation type="submission" date="2018-05" db="EMBL/GenBank/DDBJ databases">
        <authorList>
            <person name="Lanie J.A."/>
            <person name="Ng W.-L."/>
            <person name="Kazmierczak K.M."/>
            <person name="Andrzejewski T.M."/>
            <person name="Davidsen T.M."/>
            <person name="Wayne K.J."/>
            <person name="Tettelin H."/>
            <person name="Glass J.I."/>
            <person name="Rusch D."/>
            <person name="Podicherti R."/>
            <person name="Tsui H.-C.T."/>
            <person name="Winkler M.E."/>
        </authorList>
    </citation>
    <scope>NUCLEOTIDE SEQUENCE</scope>
</reference>
<name>A0A381QK12_9ZZZZ</name>
<dbReference type="GO" id="GO:0003677">
    <property type="term" value="F:DNA binding"/>
    <property type="evidence" value="ECO:0007669"/>
    <property type="project" value="InterPro"/>
</dbReference>
<accession>A0A381QK12</accession>
<dbReference type="Pfam" id="PF04014">
    <property type="entry name" value="MazE_antitoxin"/>
    <property type="match status" value="1"/>
</dbReference>
<dbReference type="EMBL" id="UINC01001396">
    <property type="protein sequence ID" value="SUZ79686.1"/>
    <property type="molecule type" value="Genomic_DNA"/>
</dbReference>
<feature type="domain" description="SpoVT-AbrB" evidence="1">
    <location>
        <begin position="78"/>
        <end position="119"/>
    </location>
</feature>
<sequence length="121" mass="13555">MKRDSEFLKKVRKLAAENNMGATAKVLKMPVYTLKARLLSASTKLGEVPPQFARTRAVKKVLKAKKRKHLDTVRAAGKAGSSKRVIIPQQIFQELDWKKGDSIVIRRSGKNKIIIEKSASK</sequence>
<evidence type="ECO:0000259" key="1">
    <source>
        <dbReference type="Pfam" id="PF04014"/>
    </source>
</evidence>
<dbReference type="InterPro" id="IPR007159">
    <property type="entry name" value="SpoVT-AbrB_dom"/>
</dbReference>
<dbReference type="SUPFAM" id="SSF89447">
    <property type="entry name" value="AbrB/MazE/MraZ-like"/>
    <property type="match status" value="1"/>
</dbReference>
<organism evidence="2">
    <name type="scientific">marine metagenome</name>
    <dbReference type="NCBI Taxonomy" id="408172"/>
    <lineage>
        <taxon>unclassified sequences</taxon>
        <taxon>metagenomes</taxon>
        <taxon>ecological metagenomes</taxon>
    </lineage>
</organism>
<evidence type="ECO:0000313" key="2">
    <source>
        <dbReference type="EMBL" id="SUZ79686.1"/>
    </source>
</evidence>
<gene>
    <name evidence="2" type="ORF">METZ01_LOCUS32540</name>
</gene>
<dbReference type="Gene3D" id="2.10.260.10">
    <property type="match status" value="1"/>
</dbReference>
<dbReference type="AlphaFoldDB" id="A0A381QK12"/>